<keyword evidence="10" id="KW-1185">Reference proteome</keyword>
<comment type="similarity">
    <text evidence="1 7">Belongs to the peptidase M3 family.</text>
</comment>
<evidence type="ECO:0000256" key="6">
    <source>
        <dbReference type="ARBA" id="ARBA00023049"/>
    </source>
</evidence>
<accession>A0A9W8IG13</accession>
<sequence length="664" mass="75391">MKVYSGASGPPVNFDLCAEEIELIAQQAITKSGKLIDSIVSQKSPTFQSAIAPLAHDFNEFTATSRILSFLQNVSPSQSIRDASIKADKILDEFTVAMEMRQDVYNVIYAVFNNKEEISKLDYEDRLLVEHLEQKYRRNGLHLSSKQQLHIQSIDKRLAELEIEFTRNISTSADHLLLSSADLHGLPADFFHGRPTVTIDSVKKFVVAVKPFDISAVLRHATLEQTRKMAYIAYSSRCPSNLNVLQETIQLRNEKANILGYDTWAQYVLEQRMAKTPGAVFELQECLTAKLLPLAQQEMAQLCAMKQSETQTTEFYEWDYSHYSHQLLQNQHHVDLDKVRQYFPFNAVVQRIMRLYSAVLNVAIVEAKGELLAWHSDVQLYEVWEADQSAIIGFLYLDLYERADKYPDIAVWPIRSCFERSDGSRATPVSAMLASFPQHTEASPTLLQHSSVKSLVHAFGHVFQNLCALGKWSHVKRPRDFAEIPAQLFTQWIWEPSVLQQIAIHYQTNEPIPLELVSRLIAAKTHGSAIKTLQQVARGQYDLEIHNSPQGIDVKQHYNKLTADIALANYGDAQVCRAATFAHLVQGYDCGYYSFVWAMVFCADMFATRFGNDKQCAKAGADFRSEILQKRYRDPLLCIQRFLGRQPTHNAFLLSIGLPTEPST</sequence>
<dbReference type="Proteomes" id="UP001139887">
    <property type="component" value="Unassembled WGS sequence"/>
</dbReference>
<keyword evidence="4 7" id="KW-0378">Hydrolase</keyword>
<name>A0A9W8IG13_9FUNG</name>
<dbReference type="CDD" id="cd06455">
    <property type="entry name" value="M3A_TOP"/>
    <property type="match status" value="1"/>
</dbReference>
<dbReference type="SUPFAM" id="SSF55486">
    <property type="entry name" value="Metalloproteases ('zincins'), catalytic domain"/>
    <property type="match status" value="1"/>
</dbReference>
<evidence type="ECO:0000313" key="9">
    <source>
        <dbReference type="EMBL" id="KAJ2852388.1"/>
    </source>
</evidence>
<dbReference type="Gene3D" id="3.40.390.10">
    <property type="entry name" value="Collagenase (Catalytic Domain)"/>
    <property type="match status" value="1"/>
</dbReference>
<dbReference type="InterPro" id="IPR001567">
    <property type="entry name" value="Pept_M3A_M3B_dom"/>
</dbReference>
<dbReference type="Pfam" id="PF01432">
    <property type="entry name" value="Peptidase_M3"/>
    <property type="match status" value="1"/>
</dbReference>
<dbReference type="InterPro" id="IPR024077">
    <property type="entry name" value="Neurolysin/TOP_dom2"/>
</dbReference>
<comment type="caution">
    <text evidence="9">The sequence shown here is derived from an EMBL/GenBank/DDBJ whole genome shotgun (WGS) entry which is preliminary data.</text>
</comment>
<dbReference type="GO" id="GO:0046872">
    <property type="term" value="F:metal ion binding"/>
    <property type="evidence" value="ECO:0007669"/>
    <property type="project" value="UniProtKB-UniRule"/>
</dbReference>
<dbReference type="PANTHER" id="PTHR11804:SF84">
    <property type="entry name" value="SACCHAROLYSIN"/>
    <property type="match status" value="1"/>
</dbReference>
<proteinExistence type="inferred from homology"/>
<evidence type="ECO:0000256" key="1">
    <source>
        <dbReference type="ARBA" id="ARBA00006040"/>
    </source>
</evidence>
<evidence type="ECO:0000256" key="5">
    <source>
        <dbReference type="ARBA" id="ARBA00022833"/>
    </source>
</evidence>
<dbReference type="GO" id="GO:0006508">
    <property type="term" value="P:proteolysis"/>
    <property type="evidence" value="ECO:0007669"/>
    <property type="project" value="UniProtKB-KW"/>
</dbReference>
<comment type="cofactor">
    <cofactor evidence="7">
        <name>Zn(2+)</name>
        <dbReference type="ChEBI" id="CHEBI:29105"/>
    </cofactor>
    <text evidence="7">Binds 1 zinc ion.</text>
</comment>
<dbReference type="EMBL" id="JANBUW010000003">
    <property type="protein sequence ID" value="KAJ2852388.1"/>
    <property type="molecule type" value="Genomic_DNA"/>
</dbReference>
<reference evidence="9" key="1">
    <citation type="submission" date="2022-07" db="EMBL/GenBank/DDBJ databases">
        <title>Phylogenomic reconstructions and comparative analyses of Kickxellomycotina fungi.</title>
        <authorList>
            <person name="Reynolds N.K."/>
            <person name="Stajich J.E."/>
            <person name="Barry K."/>
            <person name="Grigoriev I.V."/>
            <person name="Crous P."/>
            <person name="Smith M.E."/>
        </authorList>
    </citation>
    <scope>NUCLEOTIDE SEQUENCE</scope>
    <source>
        <strain evidence="9">NRRL 1566</strain>
    </source>
</reference>
<dbReference type="GO" id="GO:0006518">
    <property type="term" value="P:peptide metabolic process"/>
    <property type="evidence" value="ECO:0007669"/>
    <property type="project" value="TreeGrafter"/>
</dbReference>
<dbReference type="AlphaFoldDB" id="A0A9W8IG13"/>
<dbReference type="OrthoDB" id="534666at2759"/>
<dbReference type="InterPro" id="IPR024079">
    <property type="entry name" value="MetalloPept_cat_dom_sf"/>
</dbReference>
<dbReference type="GO" id="GO:0004222">
    <property type="term" value="F:metalloendopeptidase activity"/>
    <property type="evidence" value="ECO:0007669"/>
    <property type="project" value="UniProtKB-EC"/>
</dbReference>
<evidence type="ECO:0000256" key="3">
    <source>
        <dbReference type="ARBA" id="ARBA00022723"/>
    </source>
</evidence>
<feature type="domain" description="Peptidase M3A/M3B catalytic" evidence="8">
    <location>
        <begin position="218"/>
        <end position="657"/>
    </location>
</feature>
<keyword evidence="2 7" id="KW-0645">Protease</keyword>
<evidence type="ECO:0000256" key="4">
    <source>
        <dbReference type="ARBA" id="ARBA00022801"/>
    </source>
</evidence>
<evidence type="ECO:0000259" key="8">
    <source>
        <dbReference type="Pfam" id="PF01432"/>
    </source>
</evidence>
<keyword evidence="3 7" id="KW-0479">Metal-binding</keyword>
<dbReference type="EC" id="3.4.24.37" evidence="9"/>
<protein>
    <submittedName>
        <fullName evidence="9">Metalloendopeptidase</fullName>
        <ecNumber evidence="9">3.4.24.37</ecNumber>
    </submittedName>
</protein>
<evidence type="ECO:0000256" key="2">
    <source>
        <dbReference type="ARBA" id="ARBA00022670"/>
    </source>
</evidence>
<dbReference type="InterPro" id="IPR024080">
    <property type="entry name" value="Neurolysin/TOP_N"/>
</dbReference>
<dbReference type="Gene3D" id="1.20.1050.40">
    <property type="entry name" value="Endopeptidase. Chain P, domain 1"/>
    <property type="match status" value="1"/>
</dbReference>
<keyword evidence="6 7" id="KW-0482">Metalloprotease</keyword>
<organism evidence="9 10">
    <name type="scientific">Coemansia brasiliensis</name>
    <dbReference type="NCBI Taxonomy" id="2650707"/>
    <lineage>
        <taxon>Eukaryota</taxon>
        <taxon>Fungi</taxon>
        <taxon>Fungi incertae sedis</taxon>
        <taxon>Zoopagomycota</taxon>
        <taxon>Kickxellomycotina</taxon>
        <taxon>Kickxellomycetes</taxon>
        <taxon>Kickxellales</taxon>
        <taxon>Kickxellaceae</taxon>
        <taxon>Coemansia</taxon>
    </lineage>
</organism>
<dbReference type="PANTHER" id="PTHR11804">
    <property type="entry name" value="PROTEASE M3 THIMET OLIGOPEPTIDASE-RELATED"/>
    <property type="match status" value="1"/>
</dbReference>
<gene>
    <name evidence="9" type="primary">PRD1_2</name>
    <name evidence="9" type="ORF">IWW36_000275</name>
</gene>
<evidence type="ECO:0000313" key="10">
    <source>
        <dbReference type="Proteomes" id="UP001139887"/>
    </source>
</evidence>
<evidence type="ECO:0000256" key="7">
    <source>
        <dbReference type="RuleBase" id="RU003435"/>
    </source>
</evidence>
<dbReference type="Gene3D" id="1.10.1370.10">
    <property type="entry name" value="Neurolysin, domain 3"/>
    <property type="match status" value="1"/>
</dbReference>
<dbReference type="GO" id="GO:0005758">
    <property type="term" value="C:mitochondrial intermembrane space"/>
    <property type="evidence" value="ECO:0007669"/>
    <property type="project" value="TreeGrafter"/>
</dbReference>
<dbReference type="InterPro" id="IPR045090">
    <property type="entry name" value="Pept_M3A_M3B"/>
</dbReference>
<keyword evidence="5 7" id="KW-0862">Zinc</keyword>